<evidence type="ECO:0000256" key="4">
    <source>
        <dbReference type="RuleBase" id="RU361279"/>
    </source>
</evidence>
<sequence length="184" mass="20909">MRKGAMEELKNIPDNQRRQIEQELKRHLTVSDAWQSADRVGITVAKGFEWNTEPIIDAAWQEGKTVCVPKCFPDERKLNFFILDTYDQLETVYHGLLEPKPSETVRVNKQDIDLLIVPGLLFDKGGFRIGFGGGYYDRFLTDFPNQKLSLAGSFQVVENLPSESYDIPVDSIITEQGMLHQGGM</sequence>
<dbReference type="PIRSF" id="PIRSF006806">
    <property type="entry name" value="FTHF_cligase"/>
    <property type="match status" value="1"/>
</dbReference>
<keyword evidence="3 4" id="KW-0067">ATP-binding</keyword>
<dbReference type="Proteomes" id="UP001597502">
    <property type="component" value="Unassembled WGS sequence"/>
</dbReference>
<gene>
    <name evidence="5" type="ORF">ACFSUO_00250</name>
</gene>
<dbReference type="InterPro" id="IPR037171">
    <property type="entry name" value="NagB/RpiA_transferase-like"/>
</dbReference>
<dbReference type="PANTHER" id="PTHR23407:SF1">
    <property type="entry name" value="5-FORMYLTETRAHYDROFOLATE CYCLO-LIGASE"/>
    <property type="match status" value="1"/>
</dbReference>
<evidence type="ECO:0000256" key="3">
    <source>
        <dbReference type="ARBA" id="ARBA00022840"/>
    </source>
</evidence>
<dbReference type="Pfam" id="PF01812">
    <property type="entry name" value="5-FTHF_cyc-lig"/>
    <property type="match status" value="1"/>
</dbReference>
<keyword evidence="5" id="KW-0436">Ligase</keyword>
<dbReference type="GO" id="GO:0030272">
    <property type="term" value="F:5-formyltetrahydrofolate cyclo-ligase activity"/>
    <property type="evidence" value="ECO:0007669"/>
    <property type="project" value="UniProtKB-EC"/>
</dbReference>
<dbReference type="SUPFAM" id="SSF100950">
    <property type="entry name" value="NagB/RpiA/CoA transferase-like"/>
    <property type="match status" value="1"/>
</dbReference>
<comment type="caution">
    <text evidence="5">The sequence shown here is derived from an EMBL/GenBank/DDBJ whole genome shotgun (WGS) entry which is preliminary data.</text>
</comment>
<keyword evidence="2 4" id="KW-0547">Nucleotide-binding</keyword>
<dbReference type="NCBIfam" id="TIGR02727">
    <property type="entry name" value="MTHFS_bact"/>
    <property type="match status" value="1"/>
</dbReference>
<comment type="catalytic activity">
    <reaction evidence="4">
        <text>(6S)-5-formyl-5,6,7,8-tetrahydrofolate + ATP = (6R)-5,10-methenyltetrahydrofolate + ADP + phosphate</text>
        <dbReference type="Rhea" id="RHEA:10488"/>
        <dbReference type="ChEBI" id="CHEBI:30616"/>
        <dbReference type="ChEBI" id="CHEBI:43474"/>
        <dbReference type="ChEBI" id="CHEBI:57455"/>
        <dbReference type="ChEBI" id="CHEBI:57457"/>
        <dbReference type="ChEBI" id="CHEBI:456216"/>
        <dbReference type="EC" id="6.3.3.2"/>
    </reaction>
</comment>
<reference evidence="6" key="1">
    <citation type="journal article" date="2019" name="Int. J. Syst. Evol. Microbiol.">
        <title>The Global Catalogue of Microorganisms (GCM) 10K type strain sequencing project: providing services to taxonomists for standard genome sequencing and annotation.</title>
        <authorList>
            <consortium name="The Broad Institute Genomics Platform"/>
            <consortium name="The Broad Institute Genome Sequencing Center for Infectious Disease"/>
            <person name="Wu L."/>
            <person name="Ma J."/>
        </authorList>
    </citation>
    <scope>NUCLEOTIDE SEQUENCE [LARGE SCALE GENOMIC DNA]</scope>
    <source>
        <strain evidence="6">TISTR 1535</strain>
    </source>
</reference>
<evidence type="ECO:0000256" key="1">
    <source>
        <dbReference type="ARBA" id="ARBA00010638"/>
    </source>
</evidence>
<comment type="similarity">
    <text evidence="1 4">Belongs to the 5-formyltetrahydrofolate cyclo-ligase family.</text>
</comment>
<proteinExistence type="inferred from homology"/>
<keyword evidence="6" id="KW-1185">Reference proteome</keyword>
<name>A0ABW5V184_9BACI</name>
<organism evidence="5 6">
    <name type="scientific">Lentibacillus juripiscarius</name>
    <dbReference type="NCBI Taxonomy" id="257446"/>
    <lineage>
        <taxon>Bacteria</taxon>
        <taxon>Bacillati</taxon>
        <taxon>Bacillota</taxon>
        <taxon>Bacilli</taxon>
        <taxon>Bacillales</taxon>
        <taxon>Bacillaceae</taxon>
        <taxon>Lentibacillus</taxon>
    </lineage>
</organism>
<keyword evidence="4" id="KW-0479">Metal-binding</keyword>
<evidence type="ECO:0000313" key="6">
    <source>
        <dbReference type="Proteomes" id="UP001597502"/>
    </source>
</evidence>
<dbReference type="InterPro" id="IPR002698">
    <property type="entry name" value="FTHF_cligase"/>
</dbReference>
<dbReference type="InterPro" id="IPR024185">
    <property type="entry name" value="FTHF_cligase-like_sf"/>
</dbReference>
<dbReference type="EC" id="6.3.3.2" evidence="4"/>
<evidence type="ECO:0000256" key="2">
    <source>
        <dbReference type="ARBA" id="ARBA00022741"/>
    </source>
</evidence>
<evidence type="ECO:0000313" key="5">
    <source>
        <dbReference type="EMBL" id="MFD2759423.1"/>
    </source>
</evidence>
<dbReference type="EMBL" id="JBHUNA010000001">
    <property type="protein sequence ID" value="MFD2759423.1"/>
    <property type="molecule type" value="Genomic_DNA"/>
</dbReference>
<dbReference type="Gene3D" id="3.40.50.10420">
    <property type="entry name" value="NagB/RpiA/CoA transferase-like"/>
    <property type="match status" value="1"/>
</dbReference>
<protein>
    <recommendedName>
        <fullName evidence="4">5-formyltetrahydrofolate cyclo-ligase</fullName>
        <ecNumber evidence="4">6.3.3.2</ecNumber>
    </recommendedName>
</protein>
<keyword evidence="4" id="KW-0460">Magnesium</keyword>
<accession>A0ABW5V184</accession>
<dbReference type="RefSeq" id="WP_382389923.1">
    <property type="nucleotide sequence ID" value="NZ_JBHUNA010000001.1"/>
</dbReference>
<dbReference type="PANTHER" id="PTHR23407">
    <property type="entry name" value="ATPASE INHIBITOR/5-FORMYLTETRAHYDROFOLATE CYCLO-LIGASE"/>
    <property type="match status" value="1"/>
</dbReference>
<comment type="cofactor">
    <cofactor evidence="4">
        <name>Mg(2+)</name>
        <dbReference type="ChEBI" id="CHEBI:18420"/>
    </cofactor>
</comment>